<dbReference type="AlphaFoldDB" id="A0A6J8DNB5"/>
<accession>A0A6J8DNB5</accession>
<evidence type="ECO:0000313" key="9">
    <source>
        <dbReference type="EMBL" id="CAC5408624.1"/>
    </source>
</evidence>
<evidence type="ECO:0000256" key="2">
    <source>
        <dbReference type="ARBA" id="ARBA00023015"/>
    </source>
</evidence>
<feature type="compositionally biased region" description="Basic and acidic residues" evidence="7">
    <location>
        <begin position="24"/>
        <end position="34"/>
    </location>
</feature>
<dbReference type="InterPro" id="IPR036388">
    <property type="entry name" value="WH-like_DNA-bd_sf"/>
</dbReference>
<dbReference type="GO" id="GO:0000987">
    <property type="term" value="F:cis-regulatory region sequence-specific DNA binding"/>
    <property type="evidence" value="ECO:0007669"/>
    <property type="project" value="TreeGrafter"/>
</dbReference>
<dbReference type="Gene3D" id="1.10.10.10">
    <property type="entry name" value="Winged helix-like DNA-binding domain superfamily/Winged helix DNA-binding domain"/>
    <property type="match status" value="1"/>
</dbReference>
<reference evidence="9 10" key="1">
    <citation type="submission" date="2020-06" db="EMBL/GenBank/DDBJ databases">
        <authorList>
            <person name="Li R."/>
            <person name="Bekaert M."/>
        </authorList>
    </citation>
    <scope>NUCLEOTIDE SEQUENCE [LARGE SCALE GENOMIC DNA]</scope>
    <source>
        <strain evidence="10">wild</strain>
    </source>
</reference>
<dbReference type="Proteomes" id="UP000507470">
    <property type="component" value="Unassembled WGS sequence"/>
</dbReference>
<dbReference type="Pfam" id="PF00250">
    <property type="entry name" value="Forkhead"/>
    <property type="match status" value="1"/>
</dbReference>
<dbReference type="InterPro" id="IPR047119">
    <property type="entry name" value="FOXN2/3-like"/>
</dbReference>
<evidence type="ECO:0000256" key="3">
    <source>
        <dbReference type="ARBA" id="ARBA00023125"/>
    </source>
</evidence>
<organism evidence="9 10">
    <name type="scientific">Mytilus coruscus</name>
    <name type="common">Sea mussel</name>
    <dbReference type="NCBI Taxonomy" id="42192"/>
    <lineage>
        <taxon>Eukaryota</taxon>
        <taxon>Metazoa</taxon>
        <taxon>Spiralia</taxon>
        <taxon>Lophotrochozoa</taxon>
        <taxon>Mollusca</taxon>
        <taxon>Bivalvia</taxon>
        <taxon>Autobranchia</taxon>
        <taxon>Pteriomorphia</taxon>
        <taxon>Mytilida</taxon>
        <taxon>Mytiloidea</taxon>
        <taxon>Mytilidae</taxon>
        <taxon>Mytilinae</taxon>
        <taxon>Mytilus</taxon>
    </lineage>
</organism>
<feature type="region of interest" description="Disordered" evidence="7">
    <location>
        <begin position="1"/>
        <end position="36"/>
    </location>
</feature>
<dbReference type="InterPro" id="IPR036390">
    <property type="entry name" value="WH_DNA-bd_sf"/>
</dbReference>
<dbReference type="OrthoDB" id="5954824at2759"/>
<dbReference type="GO" id="GO:0005634">
    <property type="term" value="C:nucleus"/>
    <property type="evidence" value="ECO:0007669"/>
    <property type="project" value="UniProtKB-SubCell"/>
</dbReference>
<dbReference type="PANTHER" id="PTHR13962:SF17">
    <property type="entry name" value="FORKHEAD BOX PROTEIN N4"/>
    <property type="match status" value="1"/>
</dbReference>
<dbReference type="SMART" id="SM00339">
    <property type="entry name" value="FH"/>
    <property type="match status" value="1"/>
</dbReference>
<dbReference type="PROSITE" id="PS50039">
    <property type="entry name" value="FORK_HEAD_3"/>
    <property type="match status" value="1"/>
</dbReference>
<keyword evidence="4" id="KW-0804">Transcription</keyword>
<comment type="subcellular location">
    <subcellularLocation>
        <location evidence="1 6">Nucleus</location>
    </subcellularLocation>
</comment>
<dbReference type="SUPFAM" id="SSF46785">
    <property type="entry name" value="Winged helix' DNA-binding domain"/>
    <property type="match status" value="1"/>
</dbReference>
<name>A0A6J8DNB5_MYTCO</name>
<feature type="domain" description="Fork-head" evidence="8">
    <location>
        <begin position="35"/>
        <end position="104"/>
    </location>
</feature>
<evidence type="ECO:0000256" key="5">
    <source>
        <dbReference type="ARBA" id="ARBA00023242"/>
    </source>
</evidence>
<evidence type="ECO:0000256" key="6">
    <source>
        <dbReference type="PROSITE-ProRule" id="PRU00089"/>
    </source>
</evidence>
<keyword evidence="3 6" id="KW-0238">DNA-binding</keyword>
<feature type="DNA-binding region" description="Fork-head" evidence="6">
    <location>
        <begin position="35"/>
        <end position="104"/>
    </location>
</feature>
<gene>
    <name evidence="9" type="ORF">MCOR_41998</name>
</gene>
<evidence type="ECO:0000256" key="1">
    <source>
        <dbReference type="ARBA" id="ARBA00004123"/>
    </source>
</evidence>
<keyword evidence="10" id="KW-1185">Reference proteome</keyword>
<dbReference type="GO" id="GO:0003700">
    <property type="term" value="F:DNA-binding transcription factor activity"/>
    <property type="evidence" value="ECO:0007669"/>
    <property type="project" value="InterPro"/>
</dbReference>
<dbReference type="InterPro" id="IPR018122">
    <property type="entry name" value="TF_fork_head_CS_1"/>
</dbReference>
<evidence type="ECO:0000256" key="4">
    <source>
        <dbReference type="ARBA" id="ARBA00023163"/>
    </source>
</evidence>
<evidence type="ECO:0000259" key="8">
    <source>
        <dbReference type="PROSITE" id="PS50039"/>
    </source>
</evidence>
<keyword evidence="2" id="KW-0805">Transcription regulation</keyword>
<dbReference type="PROSITE" id="PS00657">
    <property type="entry name" value="FORK_HEAD_1"/>
    <property type="match status" value="1"/>
</dbReference>
<protein>
    <recommendedName>
        <fullName evidence="8">Fork-head domain-containing protein</fullName>
    </recommendedName>
</protein>
<proteinExistence type="predicted"/>
<evidence type="ECO:0000313" key="10">
    <source>
        <dbReference type="Proteomes" id="UP000507470"/>
    </source>
</evidence>
<dbReference type="EMBL" id="CACVKT020007578">
    <property type="protein sequence ID" value="CAC5408624.1"/>
    <property type="molecule type" value="Genomic_DNA"/>
</dbReference>
<keyword evidence="5 6" id="KW-0539">Nucleus</keyword>
<evidence type="ECO:0000256" key="7">
    <source>
        <dbReference type="SAM" id="MobiDB-lite"/>
    </source>
</evidence>
<dbReference type="PRINTS" id="PR00053">
    <property type="entry name" value="FORKHEAD"/>
</dbReference>
<sequence>MNDHTRSLSISQQKRKRSTSPCLDNKRQKQDRLPKPPYSYTGMIVLAINNQPDKTITTSALFEFLRTLFPFFCTAYTGWKHTVRKTLSINRCFECIDRIHNGGKVWTVVLAKVPRDVFLLQKNNIVDSGKWAPTLYQHVKLQEITLPVNNVCTEAIPISSMSQCPFSSITSSSAIIAEPSFHSVIPDFTFSIDSMFTNINQSPIVQEETDDFRRADCFDSSPLNVLSMQPPQLHMNRRPKPSKITKTKKYKELEQMINNHASNLFVSPDVAVSNLRMLCDSVTSIFHDDHHVIPEQHSVVPFDLPPLFVSPPADASVLKSTSAYSQMHESTTLPIISFPVNDRALFCSKTLPLALTVESPVSAGSFTAYPSQNILTQDSTSGSNSHGTEADIPSLVTISLLS</sequence>
<dbReference type="InterPro" id="IPR001766">
    <property type="entry name" value="Fork_head_dom"/>
</dbReference>
<dbReference type="PANTHER" id="PTHR13962">
    <property type="entry name" value="FORKHEAD BOX PROTEIN N3-LIKE PROTEIN-RELATED"/>
    <property type="match status" value="1"/>
</dbReference>